<dbReference type="Proteomes" id="UP000008370">
    <property type="component" value="Unassembled WGS sequence"/>
</dbReference>
<sequence>FTWELAVRKGHVLEAHHGAVRHHRHPSYDGAPVRYVGVVCTIFGRRSAFGWNTTVGWVFTAVCIGWATGIPMLLMGKVGREGEVLRQEFGAQWEAYAKRVPDKLCPFIF</sequence>
<evidence type="ECO:0000313" key="2">
    <source>
        <dbReference type="EMBL" id="EKM49956.1"/>
    </source>
</evidence>
<evidence type="ECO:0000313" key="3">
    <source>
        <dbReference type="Proteomes" id="UP000008370"/>
    </source>
</evidence>
<dbReference type="HOGENOM" id="CLU_065200_6_2_1"/>
<proteinExistence type="predicted"/>
<feature type="non-terminal residue" evidence="2">
    <location>
        <position position="1"/>
    </location>
</feature>
<dbReference type="KEGG" id="pco:PHACADRAFT_105655"/>
<keyword evidence="3" id="KW-1185">Reference proteome</keyword>
<dbReference type="STRING" id="650164.K5UK40"/>
<keyword evidence="1" id="KW-1133">Transmembrane helix</keyword>
<name>K5UK40_PHACS</name>
<evidence type="ECO:0008006" key="4">
    <source>
        <dbReference type="Google" id="ProtNLM"/>
    </source>
</evidence>
<dbReference type="RefSeq" id="XP_007401154.1">
    <property type="nucleotide sequence ID" value="XM_007401092.1"/>
</dbReference>
<organism evidence="2 3">
    <name type="scientific">Phanerochaete carnosa (strain HHB-10118-sp)</name>
    <name type="common">White-rot fungus</name>
    <name type="synonym">Peniophora carnosa</name>
    <dbReference type="NCBI Taxonomy" id="650164"/>
    <lineage>
        <taxon>Eukaryota</taxon>
        <taxon>Fungi</taxon>
        <taxon>Dikarya</taxon>
        <taxon>Basidiomycota</taxon>
        <taxon>Agaricomycotina</taxon>
        <taxon>Agaricomycetes</taxon>
        <taxon>Polyporales</taxon>
        <taxon>Phanerochaetaceae</taxon>
        <taxon>Phanerochaete</taxon>
    </lineage>
</organism>
<reference evidence="2 3" key="1">
    <citation type="journal article" date="2012" name="BMC Genomics">
        <title>Comparative genomics of the white-rot fungi, Phanerochaete carnosa and P. chrysosporium, to elucidate the genetic basis of the distinct wood types they colonize.</title>
        <authorList>
            <person name="Suzuki H."/>
            <person name="MacDonald J."/>
            <person name="Syed K."/>
            <person name="Salamov A."/>
            <person name="Hori C."/>
            <person name="Aerts A."/>
            <person name="Henrissat B."/>
            <person name="Wiebenga A."/>
            <person name="vanKuyk P.A."/>
            <person name="Barry K."/>
            <person name="Lindquist E."/>
            <person name="LaButti K."/>
            <person name="Lapidus A."/>
            <person name="Lucas S."/>
            <person name="Coutinho P."/>
            <person name="Gong Y."/>
            <person name="Samejima M."/>
            <person name="Mahadevan R."/>
            <person name="Abou-Zaid M."/>
            <person name="de Vries R.P."/>
            <person name="Igarashi K."/>
            <person name="Yadav J.S."/>
            <person name="Grigoriev I.V."/>
            <person name="Master E.R."/>
        </authorList>
    </citation>
    <scope>NUCLEOTIDE SEQUENCE [LARGE SCALE GENOMIC DNA]</scope>
    <source>
        <strain evidence="2 3">HHB-10118-sp</strain>
    </source>
</reference>
<dbReference type="InParanoid" id="K5UK40"/>
<keyword evidence="1" id="KW-0812">Transmembrane</keyword>
<dbReference type="OrthoDB" id="422086at2759"/>
<dbReference type="AlphaFoldDB" id="K5UK40"/>
<evidence type="ECO:0000256" key="1">
    <source>
        <dbReference type="SAM" id="Phobius"/>
    </source>
</evidence>
<keyword evidence="1" id="KW-0472">Membrane</keyword>
<protein>
    <recommendedName>
        <fullName evidence="4">Protein-S-isoprenylcysteine O-methyltransferase</fullName>
    </recommendedName>
</protein>
<gene>
    <name evidence="2" type="ORF">PHACADRAFT_105655</name>
</gene>
<accession>K5UK40</accession>
<feature type="transmembrane region" description="Helical" evidence="1">
    <location>
        <begin position="55"/>
        <end position="76"/>
    </location>
</feature>
<dbReference type="GeneID" id="18907359"/>
<dbReference type="Gene3D" id="1.20.120.1630">
    <property type="match status" value="1"/>
</dbReference>
<dbReference type="EMBL" id="JH930479">
    <property type="protein sequence ID" value="EKM49956.1"/>
    <property type="molecule type" value="Genomic_DNA"/>
</dbReference>